<sequence length="380" mass="40789">MRWFLPARTDTSSGAWGTWLRSALQQPGLVSAVKCTVAVLIAWWLADRVLQSPEAFLAPYAALFIIGTTVRSSVAAAARQVTVVVLGVLVAALATQTLPELAAIAGAVAVGTILGRSRWLAPDGMWVAITALLVLLYGTATDATLVFHRVLDVTVGVLVGVAVNALVLPPDRLSTARDLILQRAEELSALLADLAHGLRSGRHDSDRGRQRVWDLHKSTGAGAALSEGRESLRGNMRSVGWARVGGSRVYQPIATILDDTLLQVSVLEVAVEALTASEDRLEGSTAPIPDQLRCEAAGLIEGFSAAFDKLTWDPAHHREPYLHVVHTALPDARSRLESFRETVQRRQPSSGALQAIALAADGLWAALTVLDNFDEQREHH</sequence>
<evidence type="ECO:0000256" key="7">
    <source>
        <dbReference type="SAM" id="Phobius"/>
    </source>
</evidence>
<proteinExistence type="inferred from homology"/>
<feature type="transmembrane region" description="Helical" evidence="7">
    <location>
        <begin position="28"/>
        <end position="45"/>
    </location>
</feature>
<keyword evidence="5 7" id="KW-0472">Membrane</keyword>
<keyword evidence="10" id="KW-1185">Reference proteome</keyword>
<evidence type="ECO:0000256" key="2">
    <source>
        <dbReference type="ARBA" id="ARBA00022475"/>
    </source>
</evidence>
<dbReference type="Proteomes" id="UP001185737">
    <property type="component" value="Unassembled WGS sequence"/>
</dbReference>
<evidence type="ECO:0000259" key="8">
    <source>
        <dbReference type="Pfam" id="PF13515"/>
    </source>
</evidence>
<keyword evidence="2" id="KW-1003">Cell membrane</keyword>
<evidence type="ECO:0000256" key="5">
    <source>
        <dbReference type="ARBA" id="ARBA00023136"/>
    </source>
</evidence>
<name>A0ABU4C6Z5_RHOJO</name>
<evidence type="ECO:0000313" key="10">
    <source>
        <dbReference type="Proteomes" id="UP001185737"/>
    </source>
</evidence>
<keyword evidence="4 7" id="KW-1133">Transmembrane helix</keyword>
<comment type="similarity">
    <text evidence="6">Belongs to the YccS/YhfK family.</text>
</comment>
<feature type="transmembrane region" description="Helical" evidence="7">
    <location>
        <begin position="84"/>
        <end position="108"/>
    </location>
</feature>
<dbReference type="PANTHER" id="PTHR30509:SF9">
    <property type="entry name" value="MULTIDRUG RESISTANCE PROTEIN MDTO"/>
    <property type="match status" value="1"/>
</dbReference>
<dbReference type="Pfam" id="PF13515">
    <property type="entry name" value="FUSC_2"/>
    <property type="match status" value="1"/>
</dbReference>
<evidence type="ECO:0000256" key="3">
    <source>
        <dbReference type="ARBA" id="ARBA00022692"/>
    </source>
</evidence>
<feature type="transmembrane region" description="Helical" evidence="7">
    <location>
        <begin position="120"/>
        <end position="140"/>
    </location>
</feature>
<comment type="caution">
    <text evidence="9">The sequence shown here is derived from an EMBL/GenBank/DDBJ whole genome shotgun (WGS) entry which is preliminary data.</text>
</comment>
<feature type="transmembrane region" description="Helical" evidence="7">
    <location>
        <begin position="57"/>
        <end position="78"/>
    </location>
</feature>
<protein>
    <submittedName>
        <fullName evidence="9">FUSC family protein</fullName>
    </submittedName>
</protein>
<dbReference type="EMBL" id="JAWLKA010000001">
    <property type="protein sequence ID" value="MDV6279294.1"/>
    <property type="molecule type" value="Genomic_DNA"/>
</dbReference>
<dbReference type="PANTHER" id="PTHR30509">
    <property type="entry name" value="P-HYDROXYBENZOIC ACID EFFLUX PUMP SUBUNIT-RELATED"/>
    <property type="match status" value="1"/>
</dbReference>
<feature type="transmembrane region" description="Helical" evidence="7">
    <location>
        <begin position="146"/>
        <end position="167"/>
    </location>
</feature>
<gene>
    <name evidence="9" type="ORF">R3Q59_02070</name>
</gene>
<organism evidence="9 10">
    <name type="scientific">Rhodococcus jostii</name>
    <dbReference type="NCBI Taxonomy" id="132919"/>
    <lineage>
        <taxon>Bacteria</taxon>
        <taxon>Bacillati</taxon>
        <taxon>Actinomycetota</taxon>
        <taxon>Actinomycetes</taxon>
        <taxon>Mycobacteriales</taxon>
        <taxon>Nocardiaceae</taxon>
        <taxon>Rhodococcus</taxon>
    </lineage>
</organism>
<keyword evidence="3 7" id="KW-0812">Transmembrane</keyword>
<dbReference type="InterPro" id="IPR049453">
    <property type="entry name" value="Memb_transporter_dom"/>
</dbReference>
<dbReference type="RefSeq" id="WP_317567405.1">
    <property type="nucleotide sequence ID" value="NZ_JAWLKA010000001.1"/>
</dbReference>
<comment type="subcellular location">
    <subcellularLocation>
        <location evidence="1">Cell membrane</location>
        <topology evidence="1">Multi-pass membrane protein</topology>
    </subcellularLocation>
</comment>
<reference evidence="9 10" key="1">
    <citation type="submission" date="2023-10" db="EMBL/GenBank/DDBJ databases">
        <title>Development of a sustainable strategy for remediation of hydrocarbon-contaminated territories based on the waste exchange concept.</title>
        <authorList>
            <person name="Krivoruchko A."/>
        </authorList>
    </citation>
    <scope>NUCLEOTIDE SEQUENCE [LARGE SCALE GENOMIC DNA]</scope>
    <source>
        <strain evidence="9 10">IEGM 60</strain>
    </source>
</reference>
<evidence type="ECO:0000256" key="6">
    <source>
        <dbReference type="ARBA" id="ARBA00043993"/>
    </source>
</evidence>
<evidence type="ECO:0000256" key="4">
    <source>
        <dbReference type="ARBA" id="ARBA00022989"/>
    </source>
</evidence>
<feature type="domain" description="Integral membrane bound transporter" evidence="8">
    <location>
        <begin position="41"/>
        <end position="163"/>
    </location>
</feature>
<evidence type="ECO:0000256" key="1">
    <source>
        <dbReference type="ARBA" id="ARBA00004651"/>
    </source>
</evidence>
<accession>A0ABU4C6Z5</accession>
<evidence type="ECO:0000313" key="9">
    <source>
        <dbReference type="EMBL" id="MDV6279294.1"/>
    </source>
</evidence>